<keyword evidence="2 3" id="KW-0802">TPR repeat</keyword>
<feature type="repeat" description="TPR" evidence="3">
    <location>
        <begin position="143"/>
        <end position="176"/>
    </location>
</feature>
<dbReference type="SUPFAM" id="SSF48452">
    <property type="entry name" value="TPR-like"/>
    <property type="match status" value="1"/>
</dbReference>
<dbReference type="Proteomes" id="UP000005824">
    <property type="component" value="Unassembled WGS sequence"/>
</dbReference>
<dbReference type="STRING" id="497964.CfE428DRAFT_6485"/>
<dbReference type="AlphaFoldDB" id="B4DC44"/>
<feature type="repeat" description="TPR" evidence="3">
    <location>
        <begin position="177"/>
        <end position="210"/>
    </location>
</feature>
<reference evidence="5 6" key="1">
    <citation type="journal article" date="2011" name="J. Bacteriol.">
        <title>Genome sequence of Chthoniobacter flavus Ellin428, an aerobic heterotrophic soil bacterium.</title>
        <authorList>
            <person name="Kant R."/>
            <person name="van Passel M.W."/>
            <person name="Palva A."/>
            <person name="Lucas S."/>
            <person name="Lapidus A."/>
            <person name="Glavina Del Rio T."/>
            <person name="Dalin E."/>
            <person name="Tice H."/>
            <person name="Bruce D."/>
            <person name="Goodwin L."/>
            <person name="Pitluck S."/>
            <person name="Larimer F.W."/>
            <person name="Land M.L."/>
            <person name="Hauser L."/>
            <person name="Sangwan P."/>
            <person name="de Vos W.M."/>
            <person name="Janssen P.H."/>
            <person name="Smidt H."/>
        </authorList>
    </citation>
    <scope>NUCLEOTIDE SEQUENCE [LARGE SCALE GENOMIC DNA]</scope>
    <source>
        <strain evidence="5 6">Ellin428</strain>
    </source>
</reference>
<dbReference type="eggNOG" id="COG0457">
    <property type="taxonomic scope" value="Bacteria"/>
</dbReference>
<dbReference type="EMBL" id="ABVL01000043">
    <property type="protein sequence ID" value="EDY16018.1"/>
    <property type="molecule type" value="Genomic_DNA"/>
</dbReference>
<dbReference type="InterPro" id="IPR019734">
    <property type="entry name" value="TPR_rpt"/>
</dbReference>
<evidence type="ECO:0000313" key="6">
    <source>
        <dbReference type="Proteomes" id="UP000005824"/>
    </source>
</evidence>
<dbReference type="InterPro" id="IPR011990">
    <property type="entry name" value="TPR-like_helical_dom_sf"/>
</dbReference>
<dbReference type="InParanoid" id="B4DC44"/>
<keyword evidence="6" id="KW-1185">Reference proteome</keyword>
<evidence type="ECO:0000256" key="3">
    <source>
        <dbReference type="PROSITE-ProRule" id="PRU00339"/>
    </source>
</evidence>
<comment type="caution">
    <text evidence="5">The sequence shown here is derived from an EMBL/GenBank/DDBJ whole genome shotgun (WGS) entry which is preliminary data.</text>
</comment>
<dbReference type="PANTHER" id="PTHR44943">
    <property type="entry name" value="CELLULOSE SYNTHASE OPERON PROTEIN C"/>
    <property type="match status" value="1"/>
</dbReference>
<dbReference type="Pfam" id="PF13424">
    <property type="entry name" value="TPR_12"/>
    <property type="match status" value="1"/>
</dbReference>
<proteinExistence type="predicted"/>
<evidence type="ECO:0000256" key="1">
    <source>
        <dbReference type="ARBA" id="ARBA00022737"/>
    </source>
</evidence>
<dbReference type="Pfam" id="PF13432">
    <property type="entry name" value="TPR_16"/>
    <property type="match status" value="1"/>
</dbReference>
<evidence type="ECO:0000256" key="4">
    <source>
        <dbReference type="SAM" id="SignalP"/>
    </source>
</evidence>
<protein>
    <submittedName>
        <fullName evidence="5">Tetratricopeptide TPR_2 repeat protein</fullName>
    </submittedName>
</protein>
<keyword evidence="1" id="KW-0677">Repeat</keyword>
<dbReference type="PANTHER" id="PTHR44943:SF8">
    <property type="entry name" value="TPR REPEAT-CONTAINING PROTEIN MJ0263"/>
    <property type="match status" value="1"/>
</dbReference>
<dbReference type="PROSITE" id="PS50005">
    <property type="entry name" value="TPR"/>
    <property type="match status" value="3"/>
</dbReference>
<sequence>MALNYRLPMRLLRILAFTCCLQAWSLLGAAPLVPAELQLLAREGKERFEHGDYFAAERTYRKILAQAPNNLYAQDDLPAPQGSVSPGPPVMRVVDAPASSSSPGIPPAMQAQANEARQAFEKGDYRKAEGIYREILKTAPDNLSVLSNLGVVLFRQKKLKEAEDCFTKAIAIEPVDGFAHCTLGIVYYTQGKYDVAISELNKAIAVDGKNATAHNYLGVTWSQKGHQEQAQREFETAIALDPNYADADYNLAVLLATKSSPDMEKARQYYQQARKLGAEADPALERLMGQKGANNAPAKSLHPVVKFDKKRSGFGDFYTPQEMDWMRRYSLAP</sequence>
<organism evidence="5 6">
    <name type="scientific">Chthoniobacter flavus Ellin428</name>
    <dbReference type="NCBI Taxonomy" id="497964"/>
    <lineage>
        <taxon>Bacteria</taxon>
        <taxon>Pseudomonadati</taxon>
        <taxon>Verrucomicrobiota</taxon>
        <taxon>Spartobacteria</taxon>
        <taxon>Chthoniobacterales</taxon>
        <taxon>Chthoniobacteraceae</taxon>
        <taxon>Chthoniobacter</taxon>
    </lineage>
</organism>
<keyword evidence="4" id="KW-0732">Signal</keyword>
<dbReference type="InterPro" id="IPR051685">
    <property type="entry name" value="Ycf3/AcsC/BcsC/TPR_MFPF"/>
</dbReference>
<dbReference type="SMART" id="SM00028">
    <property type="entry name" value="TPR"/>
    <property type="match status" value="5"/>
</dbReference>
<accession>B4DC44</accession>
<gene>
    <name evidence="5" type="ORF">CfE428DRAFT_6485</name>
</gene>
<name>B4DC44_9BACT</name>
<evidence type="ECO:0000313" key="5">
    <source>
        <dbReference type="EMBL" id="EDY16018.1"/>
    </source>
</evidence>
<feature type="chain" id="PRO_5002803412" evidence="4">
    <location>
        <begin position="30"/>
        <end position="333"/>
    </location>
</feature>
<dbReference type="Gene3D" id="1.25.40.10">
    <property type="entry name" value="Tetratricopeptide repeat domain"/>
    <property type="match status" value="1"/>
</dbReference>
<evidence type="ECO:0000256" key="2">
    <source>
        <dbReference type="ARBA" id="ARBA00022803"/>
    </source>
</evidence>
<feature type="repeat" description="TPR" evidence="3">
    <location>
        <begin position="211"/>
        <end position="244"/>
    </location>
</feature>
<feature type="signal peptide" evidence="4">
    <location>
        <begin position="1"/>
        <end position="29"/>
    </location>
</feature>